<evidence type="ECO:0000256" key="1">
    <source>
        <dbReference type="SAM" id="Phobius"/>
    </source>
</evidence>
<keyword evidence="1" id="KW-1133">Transmembrane helix</keyword>
<evidence type="ECO:0000313" key="2">
    <source>
        <dbReference type="EMBL" id="MBK3497114.1"/>
    </source>
</evidence>
<organism evidence="2 3">
    <name type="scientific">Viridibacillus soli</name>
    <dbReference type="NCBI Taxonomy" id="2798301"/>
    <lineage>
        <taxon>Bacteria</taxon>
        <taxon>Bacillati</taxon>
        <taxon>Bacillota</taxon>
        <taxon>Bacilli</taxon>
        <taxon>Bacillales</taxon>
        <taxon>Caryophanaceae</taxon>
        <taxon>Viridibacillus</taxon>
    </lineage>
</organism>
<comment type="caution">
    <text evidence="2">The sequence shown here is derived from an EMBL/GenBank/DDBJ whole genome shotgun (WGS) entry which is preliminary data.</text>
</comment>
<protein>
    <recommendedName>
        <fullName evidence="4">ABC transporter permease</fullName>
    </recommendedName>
</protein>
<evidence type="ECO:0008006" key="4">
    <source>
        <dbReference type="Google" id="ProtNLM"/>
    </source>
</evidence>
<keyword evidence="1" id="KW-0472">Membrane</keyword>
<keyword evidence="1" id="KW-0812">Transmembrane</keyword>
<reference evidence="2 3" key="1">
    <citation type="submission" date="2020-12" db="EMBL/GenBank/DDBJ databases">
        <title>YIM B01967 draft genome.</title>
        <authorList>
            <person name="Yan X."/>
        </authorList>
    </citation>
    <scope>NUCLEOTIDE SEQUENCE [LARGE SCALE GENOMIC DNA]</scope>
    <source>
        <strain evidence="2 3">YIM B01967</strain>
    </source>
</reference>
<dbReference type="Proteomes" id="UP000618943">
    <property type="component" value="Unassembled WGS sequence"/>
</dbReference>
<proteinExistence type="predicted"/>
<gene>
    <name evidence="2" type="ORF">JFL43_20210</name>
</gene>
<keyword evidence="3" id="KW-1185">Reference proteome</keyword>
<name>A0ABS1HCX8_9BACL</name>
<accession>A0ABS1HCX8</accession>
<dbReference type="RefSeq" id="WP_200750419.1">
    <property type="nucleotide sequence ID" value="NZ_JAEOAH010000050.1"/>
</dbReference>
<evidence type="ECO:0000313" key="3">
    <source>
        <dbReference type="Proteomes" id="UP000618943"/>
    </source>
</evidence>
<feature type="transmembrane region" description="Helical" evidence="1">
    <location>
        <begin position="9"/>
        <end position="26"/>
    </location>
</feature>
<dbReference type="EMBL" id="JAEOAH010000050">
    <property type="protein sequence ID" value="MBK3497114.1"/>
    <property type="molecule type" value="Genomic_DNA"/>
</dbReference>
<feature type="transmembrane region" description="Helical" evidence="1">
    <location>
        <begin position="41"/>
        <end position="63"/>
    </location>
</feature>
<sequence>MLKIAKDAGIYAVFCFVLIISYKLIFRFKDIADIFERGLEMGIAVFLGFLLLLYIIIFIILVMKKEIT</sequence>